<protein>
    <submittedName>
        <fullName evidence="1">Uncharacterized protein</fullName>
    </submittedName>
</protein>
<sequence length="72" mass="8549">MASVIVWSSRASFQRRGWNAPFYQYFLRYRLHLLAIADAPLPAARRKFNKNFRFFPCLYKTFSGFHNAESLV</sequence>
<dbReference type="HOGENOM" id="CLU_2716795_0_0_6"/>
<proteinExistence type="predicted"/>
<dbReference type="EMBL" id="CP000155">
    <property type="protein sequence ID" value="ABC33314.1"/>
    <property type="molecule type" value="Genomic_DNA"/>
</dbReference>
<reference evidence="1 2" key="1">
    <citation type="journal article" date="2005" name="Nucleic Acids Res.">
        <title>Genomic blueprint of Hahella chejuensis, a marine microbe producing an algicidal agent.</title>
        <authorList>
            <person name="Jeong H."/>
            <person name="Yim J.H."/>
            <person name="Lee C."/>
            <person name="Choi S.-H."/>
            <person name="Park Y.K."/>
            <person name="Yoon S.H."/>
            <person name="Hur C.-G."/>
            <person name="Kang H.-Y."/>
            <person name="Kim D."/>
            <person name="Lee H.H."/>
            <person name="Park K.H."/>
            <person name="Park S.-H."/>
            <person name="Park H.-S."/>
            <person name="Lee H.K."/>
            <person name="Oh T.K."/>
            <person name="Kim J.F."/>
        </authorList>
    </citation>
    <scope>NUCLEOTIDE SEQUENCE [LARGE SCALE GENOMIC DNA]</scope>
    <source>
        <strain evidence="1 2">KCTC 2396</strain>
    </source>
</reference>
<accession>Q2S7R0</accession>
<gene>
    <name evidence="1" type="ordered locus">HCH_06684</name>
</gene>
<dbReference type="KEGG" id="hch:HCH_06684"/>
<evidence type="ECO:0000313" key="1">
    <source>
        <dbReference type="EMBL" id="ABC33314.1"/>
    </source>
</evidence>
<organism evidence="1 2">
    <name type="scientific">Hahella chejuensis (strain KCTC 2396)</name>
    <dbReference type="NCBI Taxonomy" id="349521"/>
    <lineage>
        <taxon>Bacteria</taxon>
        <taxon>Pseudomonadati</taxon>
        <taxon>Pseudomonadota</taxon>
        <taxon>Gammaproteobacteria</taxon>
        <taxon>Oceanospirillales</taxon>
        <taxon>Hahellaceae</taxon>
        <taxon>Hahella</taxon>
    </lineage>
</organism>
<dbReference type="Proteomes" id="UP000000238">
    <property type="component" value="Chromosome"/>
</dbReference>
<dbReference type="STRING" id="349521.HCH_06684"/>
<name>Q2S7R0_HAHCH</name>
<keyword evidence="2" id="KW-1185">Reference proteome</keyword>
<evidence type="ECO:0000313" key="2">
    <source>
        <dbReference type="Proteomes" id="UP000000238"/>
    </source>
</evidence>
<dbReference type="AlphaFoldDB" id="Q2S7R0"/>